<reference evidence="3" key="1">
    <citation type="submission" date="2023-03" db="EMBL/GenBank/DDBJ databases">
        <title>Massive genome expansion in bonnet fungi (Mycena s.s.) driven by repeated elements and novel gene families across ecological guilds.</title>
        <authorList>
            <consortium name="Lawrence Berkeley National Laboratory"/>
            <person name="Harder C.B."/>
            <person name="Miyauchi S."/>
            <person name="Viragh M."/>
            <person name="Kuo A."/>
            <person name="Thoen E."/>
            <person name="Andreopoulos B."/>
            <person name="Lu D."/>
            <person name="Skrede I."/>
            <person name="Drula E."/>
            <person name="Henrissat B."/>
            <person name="Morin E."/>
            <person name="Kohler A."/>
            <person name="Barry K."/>
            <person name="LaButti K."/>
            <person name="Morin E."/>
            <person name="Salamov A."/>
            <person name="Lipzen A."/>
            <person name="Mereny Z."/>
            <person name="Hegedus B."/>
            <person name="Baldrian P."/>
            <person name="Stursova M."/>
            <person name="Weitz H."/>
            <person name="Taylor A."/>
            <person name="Grigoriev I.V."/>
            <person name="Nagy L.G."/>
            <person name="Martin F."/>
            <person name="Kauserud H."/>
        </authorList>
    </citation>
    <scope>NUCLEOTIDE SEQUENCE</scope>
    <source>
        <strain evidence="3">9284</strain>
    </source>
</reference>
<keyword evidence="2" id="KW-0732">Signal</keyword>
<gene>
    <name evidence="3" type="ORF">FB45DRAFT_1105709</name>
</gene>
<feature type="signal peptide" evidence="2">
    <location>
        <begin position="1"/>
        <end position="21"/>
    </location>
</feature>
<dbReference type="AlphaFoldDB" id="A0AAD7FCY4"/>
<feature type="chain" id="PRO_5041946876" evidence="2">
    <location>
        <begin position="22"/>
        <end position="483"/>
    </location>
</feature>
<comment type="caution">
    <text evidence="3">The sequence shown here is derived from an EMBL/GenBank/DDBJ whole genome shotgun (WGS) entry which is preliminary data.</text>
</comment>
<feature type="compositionally biased region" description="Low complexity" evidence="1">
    <location>
        <begin position="319"/>
        <end position="330"/>
    </location>
</feature>
<proteinExistence type="predicted"/>
<evidence type="ECO:0000256" key="1">
    <source>
        <dbReference type="SAM" id="MobiDB-lite"/>
    </source>
</evidence>
<evidence type="ECO:0000256" key="2">
    <source>
        <dbReference type="SAM" id="SignalP"/>
    </source>
</evidence>
<feature type="region of interest" description="Disordered" evidence="1">
    <location>
        <begin position="144"/>
        <end position="234"/>
    </location>
</feature>
<name>A0AAD7FCY4_9AGAR</name>
<sequence>MQFNLALITSAILVAVSPVHGTNFVWFSGAGCTGTVVSTQDNVVAGDCTGLPNDATAKSISYSGVPGVAEFFQSGGGHDQCSGGQFLTQPAGLGNHALRGITIVILPADWIDPRTSAAGASARGVIDSQRGLMFPSCFPRKQSGNFDSPSIVPTPPAASVSSSSQNSTTKASGKRKTSANPSTPTDYDTKRRRTSDQTKMDFVGHSTASMPNVLDASSEITSKVPVPTSNDQMDVDAMSMSSESNGVTGDVHCTDDVGPTAEMQVDKILPAGTLSAKQKGKGKEKKSVAQKMTPKPKSKSKVKGKSPLGPDYEPPVGKRTSSSTSSSGRGLPLASDVQTAAGAPRIIGSHLLMSFALGPKRAFGKRDEMQGDVEALTMWFKAGERAGLEDFLWYVEEVLRRAVDGSGLGLRMGGEDREEEGESELGLVLERVSDLPRAFGEGTVGEDGNAVRVFLAGLGGGSEMGGRFAGYIRRVLEKVREGL</sequence>
<evidence type="ECO:0000313" key="4">
    <source>
        <dbReference type="Proteomes" id="UP001221142"/>
    </source>
</evidence>
<keyword evidence="4" id="KW-1185">Reference proteome</keyword>
<accession>A0AAD7FCY4</accession>
<protein>
    <submittedName>
        <fullName evidence="3">Uncharacterized protein</fullName>
    </submittedName>
</protein>
<dbReference type="EMBL" id="JARKIF010000022">
    <property type="protein sequence ID" value="KAJ7616511.1"/>
    <property type="molecule type" value="Genomic_DNA"/>
</dbReference>
<feature type="compositionally biased region" description="Basic residues" evidence="1">
    <location>
        <begin position="294"/>
        <end position="304"/>
    </location>
</feature>
<dbReference type="Proteomes" id="UP001221142">
    <property type="component" value="Unassembled WGS sequence"/>
</dbReference>
<feature type="region of interest" description="Disordered" evidence="1">
    <location>
        <begin position="265"/>
        <end position="335"/>
    </location>
</feature>
<evidence type="ECO:0000313" key="3">
    <source>
        <dbReference type="EMBL" id="KAJ7616511.1"/>
    </source>
</evidence>
<organism evidence="3 4">
    <name type="scientific">Roridomyces roridus</name>
    <dbReference type="NCBI Taxonomy" id="1738132"/>
    <lineage>
        <taxon>Eukaryota</taxon>
        <taxon>Fungi</taxon>
        <taxon>Dikarya</taxon>
        <taxon>Basidiomycota</taxon>
        <taxon>Agaricomycotina</taxon>
        <taxon>Agaricomycetes</taxon>
        <taxon>Agaricomycetidae</taxon>
        <taxon>Agaricales</taxon>
        <taxon>Marasmiineae</taxon>
        <taxon>Mycenaceae</taxon>
        <taxon>Roridomyces</taxon>
    </lineage>
</organism>
<feature type="compositionally biased region" description="Low complexity" evidence="1">
    <location>
        <begin position="157"/>
        <end position="171"/>
    </location>
</feature>